<evidence type="ECO:0008006" key="4">
    <source>
        <dbReference type="Google" id="ProtNLM"/>
    </source>
</evidence>
<dbReference type="SUPFAM" id="SSF56935">
    <property type="entry name" value="Porins"/>
    <property type="match status" value="1"/>
</dbReference>
<dbReference type="AlphaFoldDB" id="A0AA37T1B6"/>
<accession>A0AA37T1B6</accession>
<dbReference type="Proteomes" id="UP001156601">
    <property type="component" value="Unassembled WGS sequence"/>
</dbReference>
<dbReference type="InterPro" id="IPR023614">
    <property type="entry name" value="Porin_dom_sf"/>
</dbReference>
<feature type="chain" id="PRO_5041284285" description="Topoisomerase IV" evidence="1">
    <location>
        <begin position="21"/>
        <end position="372"/>
    </location>
</feature>
<evidence type="ECO:0000313" key="2">
    <source>
        <dbReference type="EMBL" id="GLR72084.1"/>
    </source>
</evidence>
<keyword evidence="3" id="KW-1185">Reference proteome</keyword>
<organism evidence="2 3">
    <name type="scientific">Agaribacter marinus</name>
    <dbReference type="NCBI Taxonomy" id="1431249"/>
    <lineage>
        <taxon>Bacteria</taxon>
        <taxon>Pseudomonadati</taxon>
        <taxon>Pseudomonadota</taxon>
        <taxon>Gammaproteobacteria</taxon>
        <taxon>Alteromonadales</taxon>
        <taxon>Alteromonadaceae</taxon>
        <taxon>Agaribacter</taxon>
    </lineage>
</organism>
<evidence type="ECO:0000256" key="1">
    <source>
        <dbReference type="SAM" id="SignalP"/>
    </source>
</evidence>
<name>A0AA37T1B6_9ALTE</name>
<protein>
    <recommendedName>
        <fullName evidence="4">Topoisomerase IV</fullName>
    </recommendedName>
</protein>
<gene>
    <name evidence="2" type="ORF">GCM10007852_29920</name>
</gene>
<dbReference type="EMBL" id="BSOT01000007">
    <property type="protein sequence ID" value="GLR72084.1"/>
    <property type="molecule type" value="Genomic_DNA"/>
</dbReference>
<reference evidence="2" key="1">
    <citation type="journal article" date="2014" name="Int. J. Syst. Evol. Microbiol.">
        <title>Complete genome sequence of Corynebacterium casei LMG S-19264T (=DSM 44701T), isolated from a smear-ripened cheese.</title>
        <authorList>
            <consortium name="US DOE Joint Genome Institute (JGI-PGF)"/>
            <person name="Walter F."/>
            <person name="Albersmeier A."/>
            <person name="Kalinowski J."/>
            <person name="Ruckert C."/>
        </authorList>
    </citation>
    <scope>NUCLEOTIDE SEQUENCE</scope>
    <source>
        <strain evidence="2">NBRC 110023</strain>
    </source>
</reference>
<comment type="caution">
    <text evidence="2">The sequence shown here is derived from an EMBL/GenBank/DDBJ whole genome shotgun (WGS) entry which is preliminary data.</text>
</comment>
<dbReference type="RefSeq" id="WP_284218445.1">
    <property type="nucleotide sequence ID" value="NZ_BSOT01000007.1"/>
</dbReference>
<keyword evidence="1" id="KW-0732">Signal</keyword>
<reference evidence="2" key="2">
    <citation type="submission" date="2023-01" db="EMBL/GenBank/DDBJ databases">
        <title>Draft genome sequence of Agaribacter marinus strain NBRC 110023.</title>
        <authorList>
            <person name="Sun Q."/>
            <person name="Mori K."/>
        </authorList>
    </citation>
    <scope>NUCLEOTIDE SEQUENCE</scope>
    <source>
        <strain evidence="2">NBRC 110023</strain>
    </source>
</reference>
<feature type="signal peptide" evidence="1">
    <location>
        <begin position="1"/>
        <end position="20"/>
    </location>
</feature>
<sequence>MKKIIPFVALCACIYSTAHAEIRINGFANLVGGITKSDETLYAYDDNISFSEESLFAVQIIGDINEKMTATGQILARGSDDYNAKLEWAYITYNYSDNLNISAGRFRQPLFRYSSSQDIGYSYHWVSAPQSVYDVPFNSIEGVRLDYNNYVGDWEYALQLAVGNYSVSNDLLELDGRNNVTASIEATYDYLKLRLVYGQADTTLNLRPVAPLLAQLEQTLPADLFNNLKQEEDLGKFIGVGVEIDKFDWFVSGEFTSVNTEDSFLTEDIAYYVTAGLRFGKYTPSITYERVKDEDDLKFANQLVGLPPALVGAVAGLQNAFISDDSTITLGVRFDHSTNVALKADLTKYTDDRDASGNSDATLLRFAINYVF</sequence>
<evidence type="ECO:0000313" key="3">
    <source>
        <dbReference type="Proteomes" id="UP001156601"/>
    </source>
</evidence>
<proteinExistence type="predicted"/>
<dbReference type="Gene3D" id="2.40.160.10">
    <property type="entry name" value="Porin"/>
    <property type="match status" value="1"/>
</dbReference>